<organism evidence="1 2">
    <name type="scientific">Candidatus Gemmiger excrementipullorum</name>
    <dbReference type="NCBI Taxonomy" id="2838610"/>
    <lineage>
        <taxon>Bacteria</taxon>
        <taxon>Bacillati</taxon>
        <taxon>Bacillota</taxon>
        <taxon>Clostridia</taxon>
        <taxon>Eubacteriales</taxon>
        <taxon>Gemmiger</taxon>
    </lineage>
</organism>
<dbReference type="EMBL" id="DXEI01000128">
    <property type="protein sequence ID" value="HIX95505.1"/>
    <property type="molecule type" value="Genomic_DNA"/>
</dbReference>
<dbReference type="InterPro" id="IPR005358">
    <property type="entry name" value="Puta_zinc/iron-chelating_dom"/>
</dbReference>
<name>A0A9D1Y508_9FIRM</name>
<accession>A0A9D1Y508</accession>
<gene>
    <name evidence="1" type="ORF">H9846_08625</name>
</gene>
<comment type="caution">
    <text evidence="1">The sequence shown here is derived from an EMBL/GenBank/DDBJ whole genome shotgun (WGS) entry which is preliminary data.</text>
</comment>
<reference evidence="1" key="2">
    <citation type="submission" date="2021-04" db="EMBL/GenBank/DDBJ databases">
        <authorList>
            <person name="Gilroy R."/>
        </authorList>
    </citation>
    <scope>NUCLEOTIDE SEQUENCE</scope>
    <source>
        <strain evidence="1">ChiHecec2B26-7398</strain>
    </source>
</reference>
<sequence length="227" mass="24688">MRVEPGRAGETWALGPALAPGEPFPFVCAGCGGCCRGRRDLVLSGYDLYRIARRLRLSPRIAAHAFCKEYIAPQSLLPALCLTPDPQTGDCRFLEGGACAIHEARPLACALYPLGQSIDPAAGTAEYRAQLPLCGVQAGGRTLRDYLRDAGIDERTGIDVRWAAACTGLSQRLHAAGGETHPHFRTAVRRIARALYWDYALGDEFYPQFQQNIAALLPLLDRLLAKP</sequence>
<dbReference type="PANTHER" id="PTHR35866:SF1">
    <property type="entry name" value="YKGJ FAMILY CYSTEINE CLUSTER PROTEIN"/>
    <property type="match status" value="1"/>
</dbReference>
<proteinExistence type="predicted"/>
<dbReference type="AlphaFoldDB" id="A0A9D1Y508"/>
<dbReference type="PANTHER" id="PTHR35866">
    <property type="entry name" value="PUTATIVE-RELATED"/>
    <property type="match status" value="1"/>
</dbReference>
<dbReference type="Pfam" id="PF03692">
    <property type="entry name" value="CxxCxxCC"/>
    <property type="match status" value="1"/>
</dbReference>
<evidence type="ECO:0000313" key="1">
    <source>
        <dbReference type="EMBL" id="HIX95505.1"/>
    </source>
</evidence>
<dbReference type="Proteomes" id="UP000886751">
    <property type="component" value="Unassembled WGS sequence"/>
</dbReference>
<protein>
    <submittedName>
        <fullName evidence="1">YkgJ family cysteine cluster protein</fullName>
    </submittedName>
</protein>
<evidence type="ECO:0000313" key="2">
    <source>
        <dbReference type="Proteomes" id="UP000886751"/>
    </source>
</evidence>
<reference evidence="1" key="1">
    <citation type="journal article" date="2021" name="PeerJ">
        <title>Extensive microbial diversity within the chicken gut microbiome revealed by metagenomics and culture.</title>
        <authorList>
            <person name="Gilroy R."/>
            <person name="Ravi A."/>
            <person name="Getino M."/>
            <person name="Pursley I."/>
            <person name="Horton D.L."/>
            <person name="Alikhan N.F."/>
            <person name="Baker D."/>
            <person name="Gharbi K."/>
            <person name="Hall N."/>
            <person name="Watson M."/>
            <person name="Adriaenssens E.M."/>
            <person name="Foster-Nyarko E."/>
            <person name="Jarju S."/>
            <person name="Secka A."/>
            <person name="Antonio M."/>
            <person name="Oren A."/>
            <person name="Chaudhuri R.R."/>
            <person name="La Ragione R."/>
            <person name="Hildebrand F."/>
            <person name="Pallen M.J."/>
        </authorList>
    </citation>
    <scope>NUCLEOTIDE SEQUENCE</scope>
    <source>
        <strain evidence="1">ChiHecec2B26-7398</strain>
    </source>
</reference>